<evidence type="ECO:0000313" key="1">
    <source>
        <dbReference type="EMBL" id="XCB31638.1"/>
    </source>
</evidence>
<dbReference type="EMBL" id="CP132942">
    <property type="protein sequence ID" value="XCB31638.1"/>
    <property type="molecule type" value="Genomic_DNA"/>
</dbReference>
<name>A0AAU7ZL25_9BACT</name>
<dbReference type="KEGG" id="tpsc:RBB77_14390"/>
<protein>
    <submittedName>
        <fullName evidence="1">Uncharacterized protein</fullName>
    </submittedName>
</protein>
<proteinExistence type="predicted"/>
<reference evidence="1" key="1">
    <citation type="submission" date="2023-08" db="EMBL/GenBank/DDBJ databases">
        <authorList>
            <person name="Messyasz A."/>
            <person name="Mannisto M.K."/>
            <person name="Kerkhof L.J."/>
            <person name="Haggblom M."/>
        </authorList>
    </citation>
    <scope>NUCLEOTIDE SEQUENCE</scope>
    <source>
        <strain evidence="1">X5P6</strain>
    </source>
</reference>
<sequence>MSSNLIGPTKLDESLLIASKPMNSSPVNQAALALVAYAMDDPQSFRLDEIGLYAEAERVETASPHSRVLLESLRDRMRSFAGTPRLTPPDLARQMGRDCVGVQSDLGLRLNAFSKRPEEERVDHYALQELQFLMANCTVSGETLTQIAAYGVSTRSLSSRYSAVKILNHSIGTSLDPYQSKPLEDWIKTQKTAN</sequence>
<gene>
    <name evidence="1" type="ORF">RBB77_14390</name>
</gene>
<dbReference type="AlphaFoldDB" id="A0AAU7ZL25"/>
<organism evidence="1">
    <name type="scientific">Tunturiibacter psychrotolerans</name>
    <dbReference type="NCBI Taxonomy" id="3069686"/>
    <lineage>
        <taxon>Bacteria</taxon>
        <taxon>Pseudomonadati</taxon>
        <taxon>Acidobacteriota</taxon>
        <taxon>Terriglobia</taxon>
        <taxon>Terriglobales</taxon>
        <taxon>Acidobacteriaceae</taxon>
        <taxon>Tunturiibacter</taxon>
    </lineage>
</organism>
<accession>A0AAU7ZL25</accession>
<reference evidence="1" key="2">
    <citation type="journal article" date="2024" name="Environ. Microbiol.">
        <title>Genome analysis and description of Tunturibacter gen. nov. expands the diversity of Terriglobia in tundra soils.</title>
        <authorList>
            <person name="Messyasz A."/>
            <person name="Mannisto M.K."/>
            <person name="Kerkhof L.J."/>
            <person name="Haggblom M.M."/>
        </authorList>
    </citation>
    <scope>NUCLEOTIDE SEQUENCE</scope>
    <source>
        <strain evidence="1">X5P6</strain>
    </source>
</reference>
<dbReference type="RefSeq" id="WP_353062483.1">
    <property type="nucleotide sequence ID" value="NZ_CP132942.1"/>
</dbReference>